<sequence>MTFTHSVLRSFRNNFGAVSFVHCVVDGAIFAIRATRLKHSARLARLLSLRSVNGRRRVVPRDGPRPRSATSGIALHTLSLAPDLQNLRALHNGARSHGASDFGKNFRREQRSPFARPKTARWGTHATALRCFNNSNQLTDARARCDFESLVVASAADAASGANRCAPLRCLATAAITHLYDRRAAPPARPSRPAAPQGAT</sequence>
<evidence type="ECO:0000313" key="2">
    <source>
        <dbReference type="EMBL" id="CAH2072976.1"/>
    </source>
</evidence>
<reference evidence="2" key="1">
    <citation type="submission" date="2022-03" db="EMBL/GenBank/DDBJ databases">
        <authorList>
            <person name="Martin H S."/>
        </authorList>
    </citation>
    <scope>NUCLEOTIDE SEQUENCE</scope>
</reference>
<protein>
    <submittedName>
        <fullName evidence="2">Uncharacterized protein</fullName>
    </submittedName>
</protein>
<keyword evidence="3" id="KW-1185">Reference proteome</keyword>
<feature type="non-terminal residue" evidence="2">
    <location>
        <position position="1"/>
    </location>
</feature>
<gene>
    <name evidence="2" type="ORF">IPOD504_LOCUS15422</name>
</gene>
<organism evidence="2 3">
    <name type="scientific">Iphiclides podalirius</name>
    <name type="common">scarce swallowtail</name>
    <dbReference type="NCBI Taxonomy" id="110791"/>
    <lineage>
        <taxon>Eukaryota</taxon>
        <taxon>Metazoa</taxon>
        <taxon>Ecdysozoa</taxon>
        <taxon>Arthropoda</taxon>
        <taxon>Hexapoda</taxon>
        <taxon>Insecta</taxon>
        <taxon>Pterygota</taxon>
        <taxon>Neoptera</taxon>
        <taxon>Endopterygota</taxon>
        <taxon>Lepidoptera</taxon>
        <taxon>Glossata</taxon>
        <taxon>Ditrysia</taxon>
        <taxon>Papilionoidea</taxon>
        <taxon>Papilionidae</taxon>
        <taxon>Papilioninae</taxon>
        <taxon>Iphiclides</taxon>
    </lineage>
</organism>
<evidence type="ECO:0000256" key="1">
    <source>
        <dbReference type="SAM" id="MobiDB-lite"/>
    </source>
</evidence>
<proteinExistence type="predicted"/>
<evidence type="ECO:0000313" key="3">
    <source>
        <dbReference type="Proteomes" id="UP000837857"/>
    </source>
</evidence>
<feature type="region of interest" description="Disordered" evidence="1">
    <location>
        <begin position="95"/>
        <end position="119"/>
    </location>
</feature>
<name>A0ABN8IZK9_9NEOP</name>
<accession>A0ABN8IZK9</accession>
<dbReference type="Proteomes" id="UP000837857">
    <property type="component" value="Chromosome 7"/>
</dbReference>
<dbReference type="EMBL" id="OW152819">
    <property type="protein sequence ID" value="CAH2072976.1"/>
    <property type="molecule type" value="Genomic_DNA"/>
</dbReference>